<dbReference type="GO" id="GO:0030915">
    <property type="term" value="C:Smc5-Smc6 complex"/>
    <property type="evidence" value="ECO:0007669"/>
    <property type="project" value="InterPro"/>
</dbReference>
<dbReference type="KEGG" id="dzi:111275002"/>
<protein>
    <submittedName>
        <fullName evidence="2">Negative regulator of systemic acquired resistance SNI1 isoform X1</fullName>
    </submittedName>
</protein>
<dbReference type="InterPro" id="IPR034561">
    <property type="entry name" value="SNI1"/>
</dbReference>
<dbReference type="GO" id="GO:0045892">
    <property type="term" value="P:negative regulation of DNA-templated transcription"/>
    <property type="evidence" value="ECO:0007669"/>
    <property type="project" value="InterPro"/>
</dbReference>
<evidence type="ECO:0000313" key="1">
    <source>
        <dbReference type="Proteomes" id="UP000515121"/>
    </source>
</evidence>
<reference evidence="2" key="1">
    <citation type="submission" date="2025-08" db="UniProtKB">
        <authorList>
            <consortium name="RefSeq"/>
        </authorList>
    </citation>
    <scope>IDENTIFICATION</scope>
    <source>
        <tissue evidence="2">Fruit stalk</tissue>
    </source>
</reference>
<name>A0A6P5WK26_DURZI</name>
<dbReference type="GO" id="GO:0006974">
    <property type="term" value="P:DNA damage response"/>
    <property type="evidence" value="ECO:0007669"/>
    <property type="project" value="InterPro"/>
</dbReference>
<dbReference type="GO" id="GO:0000976">
    <property type="term" value="F:transcription cis-regulatory region binding"/>
    <property type="evidence" value="ECO:0007669"/>
    <property type="project" value="TreeGrafter"/>
</dbReference>
<dbReference type="PANTHER" id="PTHR37243">
    <property type="entry name" value="NEGATIVE REGULATOR OF SYSTEMIC ACQUIRED RESISTANCE SNI1"/>
    <property type="match status" value="1"/>
</dbReference>
<keyword evidence="1" id="KW-1185">Reference proteome</keyword>
<accession>A0A6P5WK26</accession>
<dbReference type="PANTHER" id="PTHR37243:SF2">
    <property type="entry name" value="NEGATIVE REGULATOR OF SYSTEMIC ACQUIRED RESISTANCE SNI1"/>
    <property type="match status" value="1"/>
</dbReference>
<dbReference type="GO" id="GO:0010113">
    <property type="term" value="P:negative regulation of systemic acquired resistance"/>
    <property type="evidence" value="ECO:0007669"/>
    <property type="project" value="TreeGrafter"/>
</dbReference>
<dbReference type="OrthoDB" id="1885692at2759"/>
<dbReference type="AlphaFoldDB" id="A0A6P5WK26"/>
<proteinExistence type="predicted"/>
<evidence type="ECO:0000313" key="2">
    <source>
        <dbReference type="RefSeq" id="XP_022715801.1"/>
    </source>
</evidence>
<gene>
    <name evidence="2" type="primary">LOC111275002</name>
</gene>
<dbReference type="GO" id="GO:0005634">
    <property type="term" value="C:nucleus"/>
    <property type="evidence" value="ECO:0007669"/>
    <property type="project" value="InterPro"/>
</dbReference>
<sequence length="479" mass="53475">MEKRKISNNCSNARGRINRGGMEANILAILDSAESHKDSQDAKDDRIDFLEAVRTASFVPENGTPPTEKMVEAVFQILREGKSLELIMSSYELLNEIEKSFPRVYISESSGNGSRDLIVINEAWSPLMVSLDVMSSEREATQKNFCGLFDPNGFHELVQGLAELANETISKGLDTKSLGNMLLFQYLVNVLEGDFVPRINVYKESMKWSFLKECLLNMLLGSRRINYKVLMKDCLSTICGLCQDYAGIDESGCSETSMEKSSENHNNDVTIALLEVQKTTCMAMQKLLIMIMELDISKKQADMKGQTTRADGVRTPLVEIILDELTYDRDILSPFLQVFNDPKWKLELIVQYFLKYTAKPSVRTRRSNSHSEDSTFVGVLKSFSNSSSTKNIIKKIDVEVVQLLLAHAFQAYLSMSSQQHLPGLSNCKEAEIDSSLMEISKNVIAAFNSLRGADNMSNQALGSCGVANISMSILLHLIS</sequence>
<dbReference type="RefSeq" id="XP_022715801.1">
    <property type="nucleotide sequence ID" value="XM_022860066.1"/>
</dbReference>
<organism evidence="1 2">
    <name type="scientific">Durio zibethinus</name>
    <name type="common">Durian</name>
    <dbReference type="NCBI Taxonomy" id="66656"/>
    <lineage>
        <taxon>Eukaryota</taxon>
        <taxon>Viridiplantae</taxon>
        <taxon>Streptophyta</taxon>
        <taxon>Embryophyta</taxon>
        <taxon>Tracheophyta</taxon>
        <taxon>Spermatophyta</taxon>
        <taxon>Magnoliopsida</taxon>
        <taxon>eudicotyledons</taxon>
        <taxon>Gunneridae</taxon>
        <taxon>Pentapetalae</taxon>
        <taxon>rosids</taxon>
        <taxon>malvids</taxon>
        <taxon>Malvales</taxon>
        <taxon>Malvaceae</taxon>
        <taxon>Helicteroideae</taxon>
        <taxon>Durio</taxon>
    </lineage>
</organism>
<dbReference type="Proteomes" id="UP000515121">
    <property type="component" value="Unplaced"/>
</dbReference>
<dbReference type="GeneID" id="111275002"/>